<proteinExistence type="predicted"/>
<dbReference type="GO" id="GO:0006355">
    <property type="term" value="P:regulation of DNA-templated transcription"/>
    <property type="evidence" value="ECO:0007669"/>
    <property type="project" value="InterPro"/>
</dbReference>
<keyword evidence="4" id="KW-1185">Reference proteome</keyword>
<dbReference type="SUPFAM" id="SSF55785">
    <property type="entry name" value="PYP-like sensor domain (PAS domain)"/>
    <property type="match status" value="1"/>
</dbReference>
<protein>
    <submittedName>
        <fullName evidence="3">PAS domain S-box-containing protein</fullName>
    </submittedName>
</protein>
<dbReference type="SMART" id="SM00086">
    <property type="entry name" value="PAC"/>
    <property type="match status" value="1"/>
</dbReference>
<organism evidence="3 4">
    <name type="scientific">Halomonas cerina</name>
    <dbReference type="NCBI Taxonomy" id="447424"/>
    <lineage>
        <taxon>Bacteria</taxon>
        <taxon>Pseudomonadati</taxon>
        <taxon>Pseudomonadota</taxon>
        <taxon>Gammaproteobacteria</taxon>
        <taxon>Oceanospirillales</taxon>
        <taxon>Halomonadaceae</taxon>
        <taxon>Halomonas</taxon>
    </lineage>
</organism>
<name>A0A839V7P2_9GAMM</name>
<dbReference type="NCBIfam" id="TIGR00229">
    <property type="entry name" value="sensory_box"/>
    <property type="match status" value="1"/>
</dbReference>
<dbReference type="Gene3D" id="3.30.450.20">
    <property type="entry name" value="PAS domain"/>
    <property type="match status" value="1"/>
</dbReference>
<dbReference type="SMART" id="SM00091">
    <property type="entry name" value="PAS"/>
    <property type="match status" value="1"/>
</dbReference>
<evidence type="ECO:0000313" key="3">
    <source>
        <dbReference type="EMBL" id="MBB3190000.1"/>
    </source>
</evidence>
<dbReference type="Pfam" id="PF00989">
    <property type="entry name" value="PAS"/>
    <property type="match status" value="1"/>
</dbReference>
<sequence>MASEPLPGLAQALIEQSPEFVIFSDDSGIIQVWNGAAERTFGFSKDEAVEKSLDIIIPESLREAHWRGFARAIAEGATQYSGKSLPTKALRSDGARIYVEFGFSIVLDAKGRVLGALATGRDITERFEKERANRKRLQELEKLVE</sequence>
<dbReference type="InterPro" id="IPR035965">
    <property type="entry name" value="PAS-like_dom_sf"/>
</dbReference>
<evidence type="ECO:0000259" key="1">
    <source>
        <dbReference type="PROSITE" id="PS50112"/>
    </source>
</evidence>
<dbReference type="EMBL" id="JACHXP010000004">
    <property type="protein sequence ID" value="MBB3190000.1"/>
    <property type="molecule type" value="Genomic_DNA"/>
</dbReference>
<comment type="caution">
    <text evidence="3">The sequence shown here is derived from an EMBL/GenBank/DDBJ whole genome shotgun (WGS) entry which is preliminary data.</text>
</comment>
<dbReference type="InterPro" id="IPR000700">
    <property type="entry name" value="PAS-assoc_C"/>
</dbReference>
<feature type="domain" description="PAC" evidence="2">
    <location>
        <begin position="83"/>
        <end position="135"/>
    </location>
</feature>
<dbReference type="AlphaFoldDB" id="A0A839V7P2"/>
<reference evidence="3 4" key="1">
    <citation type="submission" date="2020-08" db="EMBL/GenBank/DDBJ databases">
        <title>Genomic Encyclopedia of Type Strains, Phase III (KMG-III): the genomes of soil and plant-associated and newly described type strains.</title>
        <authorList>
            <person name="Whitman W."/>
        </authorList>
    </citation>
    <scope>NUCLEOTIDE SEQUENCE [LARGE SCALE GENOMIC DNA]</scope>
    <source>
        <strain evidence="3 4">CECT 7282</strain>
    </source>
</reference>
<accession>A0A839V7P2</accession>
<dbReference type="CDD" id="cd00130">
    <property type="entry name" value="PAS"/>
    <property type="match status" value="1"/>
</dbReference>
<dbReference type="PROSITE" id="PS50113">
    <property type="entry name" value="PAC"/>
    <property type="match status" value="1"/>
</dbReference>
<dbReference type="PROSITE" id="PS50112">
    <property type="entry name" value="PAS"/>
    <property type="match status" value="1"/>
</dbReference>
<gene>
    <name evidence="3" type="ORF">FHR94_001224</name>
</gene>
<dbReference type="RefSeq" id="WP_183324740.1">
    <property type="nucleotide sequence ID" value="NZ_JACHXP010000004.1"/>
</dbReference>
<dbReference type="InterPro" id="IPR000014">
    <property type="entry name" value="PAS"/>
</dbReference>
<dbReference type="InterPro" id="IPR001610">
    <property type="entry name" value="PAC"/>
</dbReference>
<dbReference type="InterPro" id="IPR013767">
    <property type="entry name" value="PAS_fold"/>
</dbReference>
<feature type="domain" description="PAS" evidence="1">
    <location>
        <begin position="13"/>
        <end position="76"/>
    </location>
</feature>
<dbReference type="Proteomes" id="UP000547614">
    <property type="component" value="Unassembled WGS sequence"/>
</dbReference>
<evidence type="ECO:0000313" key="4">
    <source>
        <dbReference type="Proteomes" id="UP000547614"/>
    </source>
</evidence>
<evidence type="ECO:0000259" key="2">
    <source>
        <dbReference type="PROSITE" id="PS50113"/>
    </source>
</evidence>